<dbReference type="InterPro" id="IPR010998">
    <property type="entry name" value="Integrase_recombinase_N"/>
</dbReference>
<dbReference type="Gene3D" id="1.10.150.130">
    <property type="match status" value="1"/>
</dbReference>
<evidence type="ECO:0000259" key="3">
    <source>
        <dbReference type="PROSITE" id="PS51900"/>
    </source>
</evidence>
<feature type="region of interest" description="Disordered" evidence="2">
    <location>
        <begin position="155"/>
        <end position="176"/>
    </location>
</feature>
<name>A0AAE0BMK1_9CHLO</name>
<evidence type="ECO:0000256" key="2">
    <source>
        <dbReference type="SAM" id="MobiDB-lite"/>
    </source>
</evidence>
<dbReference type="Proteomes" id="UP001190700">
    <property type="component" value="Unassembled WGS sequence"/>
</dbReference>
<evidence type="ECO:0000313" key="4">
    <source>
        <dbReference type="EMBL" id="KAK3239351.1"/>
    </source>
</evidence>
<dbReference type="InterPro" id="IPR044068">
    <property type="entry name" value="CB"/>
</dbReference>
<evidence type="ECO:0000313" key="5">
    <source>
        <dbReference type="Proteomes" id="UP001190700"/>
    </source>
</evidence>
<dbReference type="GO" id="GO:0003677">
    <property type="term" value="F:DNA binding"/>
    <property type="evidence" value="ECO:0007669"/>
    <property type="project" value="UniProtKB-KW"/>
</dbReference>
<reference evidence="4 5" key="1">
    <citation type="journal article" date="2015" name="Genome Biol. Evol.">
        <title>Comparative Genomics of a Bacterivorous Green Alga Reveals Evolutionary Causalities and Consequences of Phago-Mixotrophic Mode of Nutrition.</title>
        <authorList>
            <person name="Burns J.A."/>
            <person name="Paasch A."/>
            <person name="Narechania A."/>
            <person name="Kim E."/>
        </authorList>
    </citation>
    <scope>NUCLEOTIDE SEQUENCE [LARGE SCALE GENOMIC DNA]</scope>
    <source>
        <strain evidence="4 5">PLY_AMNH</strain>
    </source>
</reference>
<dbReference type="PROSITE" id="PS51900">
    <property type="entry name" value="CB"/>
    <property type="match status" value="1"/>
</dbReference>
<keyword evidence="1" id="KW-0238">DNA-binding</keyword>
<feature type="domain" description="Core-binding (CB)" evidence="3">
    <location>
        <begin position="455"/>
        <end position="536"/>
    </location>
</feature>
<evidence type="ECO:0000256" key="1">
    <source>
        <dbReference type="ARBA" id="ARBA00023125"/>
    </source>
</evidence>
<comment type="caution">
    <text evidence="4">The sequence shown here is derived from an EMBL/GenBank/DDBJ whole genome shotgun (WGS) entry which is preliminary data.</text>
</comment>
<gene>
    <name evidence="4" type="ORF">CYMTET_50712</name>
</gene>
<feature type="region of interest" description="Disordered" evidence="2">
    <location>
        <begin position="1"/>
        <end position="44"/>
    </location>
</feature>
<sequence>MVGEPDNQKAKADDEPAGSVQPETTGVQQTPADSEQNMKQPFTSRSSELLWDNVPVSAHAIEQRVYDTHNTRMGVFTLLAQRYSMLQLRAGLDGDAAAHGGPQALKAKLAFMEEKVYDNPDGFTNEPIFNQWLQEFETSRQCAVMNTTAKQAARGKAAAGGGGRFQGRELRDDGAATRDRQDLWRLRTTTAQRRWEARLEKITSKATNLLCEASRERRWVPARKLAAFNGLCQSVHLAVPAARLYLRELYFVLTKKRSWGAKLKLTRQSFADREWRKRLQAHNKWNGRRIWRCPTRAKLHTNSSLFAWGGVLNLKLEARGFWNDELRQLHITHLELEAVFKTAQSEWGKHTVDRFASEVSAQLPRYHAQWWGPHCEGVDALAYDWSCENNWINPPWELTDEHHIQYDDGDEEWLQLSEELTRPERLEAEEDYDAAPVDEWTSALLGRWRGELGVSRFTELAMQMQEQALKETTRGNYGPKSKKFKGFCEGEGREWLPASEDTVRLYLAMLLDRGGIRATSLQPYLSAINNYHEDMGWPGPAKGRSVTRAVKGMARLQVAASEATGVTVTERVWLPARPDTGTSLQQDNVLMDEDGVTVVLIWEKGKNHKLKKQQLSIPCTLKGATTCARAVRVVMEKVCFLGGWAQLSAAVQAYVDQTAVPDQAVRSYFGWLAPQGIFAHEC</sequence>
<dbReference type="AlphaFoldDB" id="A0AAE0BMK1"/>
<proteinExistence type="predicted"/>
<dbReference type="EMBL" id="LGRX02033943">
    <property type="protein sequence ID" value="KAK3239351.1"/>
    <property type="molecule type" value="Genomic_DNA"/>
</dbReference>
<accession>A0AAE0BMK1</accession>
<dbReference type="PANTHER" id="PTHR33050:SF7">
    <property type="entry name" value="RIBONUCLEASE H"/>
    <property type="match status" value="1"/>
</dbReference>
<feature type="compositionally biased region" description="Basic and acidic residues" evidence="2">
    <location>
        <begin position="166"/>
        <end position="176"/>
    </location>
</feature>
<dbReference type="PANTHER" id="PTHR33050">
    <property type="entry name" value="REVERSE TRANSCRIPTASE DOMAIN-CONTAINING PROTEIN"/>
    <property type="match status" value="1"/>
</dbReference>
<feature type="compositionally biased region" description="Polar residues" evidence="2">
    <location>
        <begin position="21"/>
        <end position="44"/>
    </location>
</feature>
<protein>
    <recommendedName>
        <fullName evidence="3">Core-binding (CB) domain-containing protein</fullName>
    </recommendedName>
</protein>
<dbReference type="InterPro" id="IPR052055">
    <property type="entry name" value="Hepadnavirus_pol/RT"/>
</dbReference>
<organism evidence="4 5">
    <name type="scientific">Cymbomonas tetramitiformis</name>
    <dbReference type="NCBI Taxonomy" id="36881"/>
    <lineage>
        <taxon>Eukaryota</taxon>
        <taxon>Viridiplantae</taxon>
        <taxon>Chlorophyta</taxon>
        <taxon>Pyramimonadophyceae</taxon>
        <taxon>Pyramimonadales</taxon>
        <taxon>Pyramimonadaceae</taxon>
        <taxon>Cymbomonas</taxon>
    </lineage>
</organism>
<dbReference type="SUPFAM" id="SSF47823">
    <property type="entry name" value="lambda integrase-like, N-terminal domain"/>
    <property type="match status" value="1"/>
</dbReference>
<keyword evidence="5" id="KW-1185">Reference proteome</keyword>
<feature type="compositionally biased region" description="Basic and acidic residues" evidence="2">
    <location>
        <begin position="1"/>
        <end position="14"/>
    </location>
</feature>